<evidence type="ECO:0000313" key="1">
    <source>
        <dbReference type="EMBL" id="SBT57779.1"/>
    </source>
</evidence>
<keyword evidence="2" id="KW-1185">Reference proteome</keyword>
<dbReference type="EMBL" id="FLRD01001635">
    <property type="protein sequence ID" value="SBT57779.1"/>
    <property type="molecule type" value="Genomic_DNA"/>
</dbReference>
<name>A0A1A9ANI0_PLAOA</name>
<proteinExistence type="predicted"/>
<reference evidence="2" key="1">
    <citation type="submission" date="2016-05" db="EMBL/GenBank/DDBJ databases">
        <authorList>
            <person name="Naeem Raeece"/>
        </authorList>
    </citation>
    <scope>NUCLEOTIDE SEQUENCE [LARGE SCALE GENOMIC DNA]</scope>
</reference>
<dbReference type="AlphaFoldDB" id="A0A1A9ANI0"/>
<protein>
    <submittedName>
        <fullName evidence="1">PIR Superfamily Protein</fullName>
    </submittedName>
</protein>
<dbReference type="Proteomes" id="UP000078555">
    <property type="component" value="Unassembled WGS sequence"/>
</dbReference>
<sequence>MSTCRHYEKHVSELLYEKQCETLGFTGLGFMARNLLRRGRINGMNSHDEFTNELLEDTYDDQAYPGITETYIGYQAT</sequence>
<evidence type="ECO:0000313" key="2">
    <source>
        <dbReference type="Proteomes" id="UP000078555"/>
    </source>
</evidence>
<organism evidence="1 2">
    <name type="scientific">Plasmodium ovale wallikeri</name>
    <dbReference type="NCBI Taxonomy" id="864142"/>
    <lineage>
        <taxon>Eukaryota</taxon>
        <taxon>Sar</taxon>
        <taxon>Alveolata</taxon>
        <taxon>Apicomplexa</taxon>
        <taxon>Aconoidasida</taxon>
        <taxon>Haemosporida</taxon>
        <taxon>Plasmodiidae</taxon>
        <taxon>Plasmodium</taxon>
        <taxon>Plasmodium (Plasmodium)</taxon>
    </lineage>
</organism>
<gene>
    <name evidence="1" type="ORF">POVWA1_083710</name>
</gene>
<accession>A0A1A9ANI0</accession>